<accession>A0AAG5DCT9</accession>
<dbReference type="PANTHER" id="PTHR33053:SF9">
    <property type="entry name" value="AGAP000105-PA"/>
    <property type="match status" value="1"/>
</dbReference>
<dbReference type="EnsemblMetazoa" id="ENSAATROPT010028">
    <property type="protein sequence ID" value="ENSAATROPP009062"/>
    <property type="gene ID" value="ENSAATROPG008173"/>
</dbReference>
<dbReference type="PANTHER" id="PTHR33053">
    <property type="entry name" value="PROTEIN, PUTATIVE-RELATED"/>
    <property type="match status" value="1"/>
</dbReference>
<evidence type="ECO:0008006" key="3">
    <source>
        <dbReference type="Google" id="ProtNLM"/>
    </source>
</evidence>
<dbReference type="Proteomes" id="UP000075880">
    <property type="component" value="Unassembled WGS sequence"/>
</dbReference>
<sequence length="669" mass="77077">MPKETFFRHLKKTGALYRAIEENDRKIAMEAEADGSQAGPSETVSQSAEPVLNIVSDDAPGLSEIPVYDDFEDAEEDTCDSDTDEEEDEVCFERMSLADCIRFWALSTDSTHYAINLLMRILRVKMKVKLPKHAKTLLHTNRNCSLDIVNINGGKFWYNGIQKCLVDNLRDSLPTMLSLNISIDGLPLYNNSTEQFWPILLNIHEMPQIAPMTVAIFCGLKKPDDVEHFLRPFVQEMNYLSENGLMLNDRCVPVKLRAIIADSPARAFVKGVVNFNGQHGCIKCTTVGVYNREGHTVIFKELQAQKRQDAAFRAGMYQAHQKTLSPIIDLLNFNTVEDVVVGDRLHLIDLGVMKRLLLGWRDGTLGLGTKWTADQIDEISKELENIKLPSEIHRKFRPMKHMAHWKGSEFSAFLHYASLDILQNYISKDEYEHFMLFFCAVSLLSSDVYRIFWELAGPLLEKFVKDFRIIYGERYLTSNIHNLLHVTDEVERFGPLPSISAYPFENKLQHLKRLVRSGWKSLEQVVNRLSELENFCACPLYRKPNQRYPYVTNRGDVTTVHISPCFQLQNRMRNEWFLNRQNRIMQFISVTMDTSSELRITCKRVSTTFVNFNQPFSSRLLYIFKGKISQLSVETEAIELKDIKCKLVRVSRSDKDEMSFLPLLHSVLK</sequence>
<reference evidence="1" key="1">
    <citation type="submission" date="2024-04" db="UniProtKB">
        <authorList>
            <consortium name="EnsemblMetazoa"/>
        </authorList>
    </citation>
    <scope>IDENTIFICATION</scope>
    <source>
        <strain evidence="1">EBRO</strain>
    </source>
</reference>
<organism evidence="1 2">
    <name type="scientific">Anopheles atroparvus</name>
    <name type="common">European mosquito</name>
    <dbReference type="NCBI Taxonomy" id="41427"/>
    <lineage>
        <taxon>Eukaryota</taxon>
        <taxon>Metazoa</taxon>
        <taxon>Ecdysozoa</taxon>
        <taxon>Arthropoda</taxon>
        <taxon>Hexapoda</taxon>
        <taxon>Insecta</taxon>
        <taxon>Pterygota</taxon>
        <taxon>Neoptera</taxon>
        <taxon>Endopterygota</taxon>
        <taxon>Diptera</taxon>
        <taxon>Nematocera</taxon>
        <taxon>Culicoidea</taxon>
        <taxon>Culicidae</taxon>
        <taxon>Anophelinae</taxon>
        <taxon>Anopheles</taxon>
    </lineage>
</organism>
<evidence type="ECO:0000313" key="2">
    <source>
        <dbReference type="Proteomes" id="UP000075880"/>
    </source>
</evidence>
<proteinExistence type="predicted"/>
<dbReference type="AlphaFoldDB" id="A0AAG5DCT9"/>
<keyword evidence="2" id="KW-1185">Reference proteome</keyword>
<name>A0AAG5DCT9_ANOAO</name>
<evidence type="ECO:0000313" key="1">
    <source>
        <dbReference type="EnsemblMetazoa" id="ENSAATROPP009062"/>
    </source>
</evidence>
<protein>
    <recommendedName>
        <fullName evidence="3">Transposase domain-containing protein</fullName>
    </recommendedName>
</protein>